<dbReference type="AlphaFoldDB" id="A0AAN9EDN4"/>
<evidence type="ECO:0000313" key="3">
    <source>
        <dbReference type="Proteomes" id="UP001372338"/>
    </source>
</evidence>
<evidence type="ECO:0000313" key="2">
    <source>
        <dbReference type="EMBL" id="KAK7255313.1"/>
    </source>
</evidence>
<feature type="region of interest" description="Disordered" evidence="1">
    <location>
        <begin position="1"/>
        <end position="20"/>
    </location>
</feature>
<organism evidence="2 3">
    <name type="scientific">Crotalaria pallida</name>
    <name type="common">Smooth rattlebox</name>
    <name type="synonym">Crotalaria striata</name>
    <dbReference type="NCBI Taxonomy" id="3830"/>
    <lineage>
        <taxon>Eukaryota</taxon>
        <taxon>Viridiplantae</taxon>
        <taxon>Streptophyta</taxon>
        <taxon>Embryophyta</taxon>
        <taxon>Tracheophyta</taxon>
        <taxon>Spermatophyta</taxon>
        <taxon>Magnoliopsida</taxon>
        <taxon>eudicotyledons</taxon>
        <taxon>Gunneridae</taxon>
        <taxon>Pentapetalae</taxon>
        <taxon>rosids</taxon>
        <taxon>fabids</taxon>
        <taxon>Fabales</taxon>
        <taxon>Fabaceae</taxon>
        <taxon>Papilionoideae</taxon>
        <taxon>50 kb inversion clade</taxon>
        <taxon>genistoids sensu lato</taxon>
        <taxon>core genistoids</taxon>
        <taxon>Crotalarieae</taxon>
        <taxon>Crotalaria</taxon>
    </lineage>
</organism>
<gene>
    <name evidence="2" type="ORF">RIF29_28720</name>
</gene>
<keyword evidence="3" id="KW-1185">Reference proteome</keyword>
<comment type="caution">
    <text evidence="2">The sequence shown here is derived from an EMBL/GenBank/DDBJ whole genome shotgun (WGS) entry which is preliminary data.</text>
</comment>
<sequence length="118" mass="12914">MVNSPPFDETSLPSNGAEAPRSTLQLTSDFNISPSSLFSLSLSLSETLLKLCSSTSIYSAQSGATFSSSHSPIPKCLNFSIGVSWYLKNWDQNSIFYGMWCKVLQGSCCTLIQRIRSD</sequence>
<accession>A0AAN9EDN4</accession>
<reference evidence="2 3" key="1">
    <citation type="submission" date="2024-01" db="EMBL/GenBank/DDBJ databases">
        <title>The genomes of 5 underutilized Papilionoideae crops provide insights into root nodulation and disease resistanc.</title>
        <authorList>
            <person name="Yuan L."/>
        </authorList>
    </citation>
    <scope>NUCLEOTIDE SEQUENCE [LARGE SCALE GENOMIC DNA]</scope>
    <source>
        <strain evidence="2">ZHUSHIDOU_FW_LH</strain>
        <tissue evidence="2">Leaf</tissue>
    </source>
</reference>
<dbReference type="Proteomes" id="UP001372338">
    <property type="component" value="Unassembled WGS sequence"/>
</dbReference>
<evidence type="ECO:0000256" key="1">
    <source>
        <dbReference type="SAM" id="MobiDB-lite"/>
    </source>
</evidence>
<proteinExistence type="predicted"/>
<dbReference type="EMBL" id="JAYWIO010000006">
    <property type="protein sequence ID" value="KAK7255313.1"/>
    <property type="molecule type" value="Genomic_DNA"/>
</dbReference>
<protein>
    <submittedName>
        <fullName evidence="2">Uncharacterized protein</fullName>
    </submittedName>
</protein>
<name>A0AAN9EDN4_CROPI</name>